<dbReference type="InterPro" id="IPR032710">
    <property type="entry name" value="NTF2-like_dom_sf"/>
</dbReference>
<gene>
    <name evidence="1" type="ORF">GGR05_002587</name>
</gene>
<organism evidence="1 2">
    <name type="scientific">Aureimonas phyllosphaerae</name>
    <dbReference type="NCBI Taxonomy" id="1166078"/>
    <lineage>
        <taxon>Bacteria</taxon>
        <taxon>Pseudomonadati</taxon>
        <taxon>Pseudomonadota</taxon>
        <taxon>Alphaproteobacteria</taxon>
        <taxon>Hyphomicrobiales</taxon>
        <taxon>Aurantimonadaceae</taxon>
        <taxon>Aureimonas</taxon>
    </lineage>
</organism>
<proteinExistence type="predicted"/>
<dbReference type="Proteomes" id="UP000531216">
    <property type="component" value="Unassembled WGS sequence"/>
</dbReference>
<accession>A0A7W6BWJ0</accession>
<dbReference type="EMBL" id="JACIDO010000005">
    <property type="protein sequence ID" value="MBB3936433.1"/>
    <property type="molecule type" value="Genomic_DNA"/>
</dbReference>
<protein>
    <submittedName>
        <fullName evidence="1">Putative ester cyclase</fullName>
    </submittedName>
</protein>
<dbReference type="PANTHER" id="PTHR38436:SF1">
    <property type="entry name" value="ESTER CYCLASE"/>
    <property type="match status" value="1"/>
</dbReference>
<dbReference type="OrthoDB" id="129343at2"/>
<sequence>MATPEENKQLARDYFKAFRAHDEAWWAAHIADDFVRHDPGLPFEVRGIEGVRKLADVLNPGIPDMKLPISHAVAEGDLVLIHLRVQGTHGGELMGLEPTGKPIDIGVMDLFRFQGDKLVEHWALLDNLGLLRQLGVSSI</sequence>
<dbReference type="InterPro" id="IPR009959">
    <property type="entry name" value="Cyclase_SnoaL-like"/>
</dbReference>
<comment type="caution">
    <text evidence="1">The sequence shown here is derived from an EMBL/GenBank/DDBJ whole genome shotgun (WGS) entry which is preliminary data.</text>
</comment>
<dbReference type="PANTHER" id="PTHR38436">
    <property type="entry name" value="POLYKETIDE CYCLASE SNOAL-LIKE DOMAIN"/>
    <property type="match status" value="1"/>
</dbReference>
<dbReference type="Gene3D" id="3.10.450.50">
    <property type="match status" value="1"/>
</dbReference>
<dbReference type="RefSeq" id="WP_090962930.1">
    <property type="nucleotide sequence ID" value="NZ_FOOA01000007.1"/>
</dbReference>
<name>A0A7W6BWJ0_9HYPH</name>
<keyword evidence="2" id="KW-1185">Reference proteome</keyword>
<evidence type="ECO:0000313" key="1">
    <source>
        <dbReference type="EMBL" id="MBB3936433.1"/>
    </source>
</evidence>
<dbReference type="Pfam" id="PF07366">
    <property type="entry name" value="SnoaL"/>
    <property type="match status" value="1"/>
</dbReference>
<dbReference type="AlphaFoldDB" id="A0A7W6BWJ0"/>
<reference evidence="1 2" key="1">
    <citation type="submission" date="2020-08" db="EMBL/GenBank/DDBJ databases">
        <title>Genomic Encyclopedia of Type Strains, Phase IV (KMG-IV): sequencing the most valuable type-strain genomes for metagenomic binning, comparative biology and taxonomic classification.</title>
        <authorList>
            <person name="Goeker M."/>
        </authorList>
    </citation>
    <scope>NUCLEOTIDE SEQUENCE [LARGE SCALE GENOMIC DNA]</scope>
    <source>
        <strain evidence="1 2">DSM 25024</strain>
    </source>
</reference>
<evidence type="ECO:0000313" key="2">
    <source>
        <dbReference type="Proteomes" id="UP000531216"/>
    </source>
</evidence>
<dbReference type="GO" id="GO:0030638">
    <property type="term" value="P:polyketide metabolic process"/>
    <property type="evidence" value="ECO:0007669"/>
    <property type="project" value="InterPro"/>
</dbReference>
<dbReference type="SUPFAM" id="SSF54427">
    <property type="entry name" value="NTF2-like"/>
    <property type="match status" value="1"/>
</dbReference>